<dbReference type="EMBL" id="BSWK01000066">
    <property type="protein sequence ID" value="GMB87480.1"/>
    <property type="molecule type" value="Genomic_DNA"/>
</dbReference>
<proteinExistence type="predicted"/>
<evidence type="ECO:0000313" key="1">
    <source>
        <dbReference type="EMBL" id="GMB87480.1"/>
    </source>
</evidence>
<gene>
    <name evidence="1" type="ORF">ME0900_18550</name>
</gene>
<dbReference type="AlphaFoldDB" id="A0AAV5PSL4"/>
<reference evidence="1" key="1">
    <citation type="submission" date="2023-04" db="EMBL/GenBank/DDBJ databases">
        <title>Draft genome sequences of Lactobacillus delbrueckii subsp. bulgaricus ME-900 and ME-901 with improved acid tolerance.</title>
        <authorList>
            <person name="Ishida T."/>
            <person name="Yamamoto E."/>
            <person name="Koizumi A."/>
            <person name="Fujiwara S."/>
            <person name="Makino S."/>
            <person name="Kano H."/>
            <person name="Kimura K."/>
        </authorList>
    </citation>
    <scope>NUCLEOTIDE SEQUENCE</scope>
    <source>
        <strain evidence="1">ME-900</strain>
    </source>
</reference>
<dbReference type="Proteomes" id="UP001165243">
    <property type="component" value="Unassembled WGS sequence"/>
</dbReference>
<name>A0AAV5PSL4_LACDE</name>
<protein>
    <submittedName>
        <fullName evidence="1">Uncharacterized protein</fullName>
    </submittedName>
</protein>
<organism evidence="1 2">
    <name type="scientific">Lactobacillus delbrueckii subsp. bulgaricus</name>
    <dbReference type="NCBI Taxonomy" id="1585"/>
    <lineage>
        <taxon>Bacteria</taxon>
        <taxon>Bacillati</taxon>
        <taxon>Bacillota</taxon>
        <taxon>Bacilli</taxon>
        <taxon>Lactobacillales</taxon>
        <taxon>Lactobacillaceae</taxon>
        <taxon>Lactobacillus</taxon>
    </lineage>
</organism>
<accession>A0AAV5PSL4</accession>
<evidence type="ECO:0000313" key="2">
    <source>
        <dbReference type="Proteomes" id="UP001165243"/>
    </source>
</evidence>
<sequence>MLSAFGVKELFGFDFFFFFQAEDGIRDRSPSRGLGIWRRGRWFPRD</sequence>
<comment type="caution">
    <text evidence="1">The sequence shown here is derived from an EMBL/GenBank/DDBJ whole genome shotgun (WGS) entry which is preliminary data.</text>
</comment>